<feature type="transmembrane region" description="Helical" evidence="6">
    <location>
        <begin position="325"/>
        <end position="350"/>
    </location>
</feature>
<dbReference type="InterPro" id="IPR011701">
    <property type="entry name" value="MFS"/>
</dbReference>
<evidence type="ECO:0000256" key="1">
    <source>
        <dbReference type="ARBA" id="ARBA00004141"/>
    </source>
</evidence>
<feature type="transmembrane region" description="Helical" evidence="6">
    <location>
        <begin position="389"/>
        <end position="412"/>
    </location>
</feature>
<evidence type="ECO:0000256" key="3">
    <source>
        <dbReference type="ARBA" id="ARBA00022692"/>
    </source>
</evidence>
<evidence type="ECO:0000256" key="4">
    <source>
        <dbReference type="ARBA" id="ARBA00022989"/>
    </source>
</evidence>
<evidence type="ECO:0000256" key="5">
    <source>
        <dbReference type="ARBA" id="ARBA00023136"/>
    </source>
</evidence>
<reference evidence="8 9" key="1">
    <citation type="submission" date="2019-08" db="EMBL/GenBank/DDBJ databases">
        <title>Genomes sequence of Algoriphagus aquimarinus ACAM450.</title>
        <authorList>
            <person name="Bowman J.P."/>
        </authorList>
    </citation>
    <scope>NUCLEOTIDE SEQUENCE [LARGE SCALE GENOMIC DNA]</scope>
    <source>
        <strain evidence="8 9">ACAM 450</strain>
    </source>
</reference>
<keyword evidence="3 6" id="KW-0812">Transmembrane</keyword>
<feature type="transmembrane region" description="Helical" evidence="6">
    <location>
        <begin position="298"/>
        <end position="319"/>
    </location>
</feature>
<dbReference type="InterPro" id="IPR020846">
    <property type="entry name" value="MFS_dom"/>
</dbReference>
<proteinExistence type="predicted"/>
<feature type="transmembrane region" description="Helical" evidence="6">
    <location>
        <begin position="269"/>
        <end position="291"/>
    </location>
</feature>
<feature type="transmembrane region" description="Helical" evidence="6">
    <location>
        <begin position="362"/>
        <end position="383"/>
    </location>
</feature>
<dbReference type="GO" id="GO:0022857">
    <property type="term" value="F:transmembrane transporter activity"/>
    <property type="evidence" value="ECO:0007669"/>
    <property type="project" value="InterPro"/>
</dbReference>
<comment type="subcellular location">
    <subcellularLocation>
        <location evidence="1">Membrane</location>
        <topology evidence="1">Multi-pass membrane protein</topology>
    </subcellularLocation>
</comment>
<feature type="domain" description="Major facilitator superfamily (MFS) profile" evidence="7">
    <location>
        <begin position="1"/>
        <end position="414"/>
    </location>
</feature>
<feature type="transmembrane region" description="Helical" evidence="6">
    <location>
        <begin position="144"/>
        <end position="163"/>
    </location>
</feature>
<dbReference type="AlphaFoldDB" id="A0A5C7AWZ0"/>
<evidence type="ECO:0000256" key="6">
    <source>
        <dbReference type="SAM" id="Phobius"/>
    </source>
</evidence>
<dbReference type="InterPro" id="IPR004752">
    <property type="entry name" value="AmpG_permease/AT-1"/>
</dbReference>
<organism evidence="8 9">
    <name type="scientific">Algoriphagus aquimarinus</name>
    <dbReference type="NCBI Taxonomy" id="237018"/>
    <lineage>
        <taxon>Bacteria</taxon>
        <taxon>Pseudomonadati</taxon>
        <taxon>Bacteroidota</taxon>
        <taxon>Cytophagia</taxon>
        <taxon>Cytophagales</taxon>
        <taxon>Cyclobacteriaceae</taxon>
        <taxon>Algoriphagus</taxon>
    </lineage>
</organism>
<dbReference type="PANTHER" id="PTHR12778">
    <property type="entry name" value="SOLUTE CARRIER FAMILY 33 ACETYL-COA TRANSPORTER -RELATED"/>
    <property type="match status" value="1"/>
</dbReference>
<dbReference type="PANTHER" id="PTHR12778:SF10">
    <property type="entry name" value="MAJOR FACILITATOR SUPERFAMILY DOMAIN-CONTAINING PROTEIN 3"/>
    <property type="match status" value="1"/>
</dbReference>
<dbReference type="OrthoDB" id="9787815at2"/>
<dbReference type="SUPFAM" id="SSF103473">
    <property type="entry name" value="MFS general substrate transporter"/>
    <property type="match status" value="1"/>
</dbReference>
<protein>
    <submittedName>
        <fullName evidence="8">AmpG family muropeptide MFS transporter</fullName>
    </submittedName>
</protein>
<evidence type="ECO:0000259" key="7">
    <source>
        <dbReference type="PROSITE" id="PS50850"/>
    </source>
</evidence>
<keyword evidence="2" id="KW-0813">Transport</keyword>
<name>A0A5C7AWZ0_9BACT</name>
<dbReference type="EMBL" id="VORW01000007">
    <property type="protein sequence ID" value="TXE11065.1"/>
    <property type="molecule type" value="Genomic_DNA"/>
</dbReference>
<dbReference type="InterPro" id="IPR036259">
    <property type="entry name" value="MFS_trans_sf"/>
</dbReference>
<feature type="transmembrane region" description="Helical" evidence="6">
    <location>
        <begin position="216"/>
        <end position="236"/>
    </location>
</feature>
<feature type="transmembrane region" description="Helical" evidence="6">
    <location>
        <begin position="45"/>
        <end position="63"/>
    </location>
</feature>
<feature type="transmembrane region" description="Helical" evidence="6">
    <location>
        <begin position="12"/>
        <end position="33"/>
    </location>
</feature>
<accession>A0A5C7AWZ0</accession>
<dbReference type="Proteomes" id="UP000321935">
    <property type="component" value="Unassembled WGS sequence"/>
</dbReference>
<dbReference type="Gene3D" id="1.20.1250.20">
    <property type="entry name" value="MFS general substrate transporter like domains"/>
    <property type="match status" value="1"/>
</dbReference>
<gene>
    <name evidence="8" type="ORF">ESV85_12615</name>
</gene>
<keyword evidence="4 6" id="KW-1133">Transmembrane helix</keyword>
<dbReference type="Pfam" id="PF07690">
    <property type="entry name" value="MFS_1"/>
    <property type="match status" value="1"/>
</dbReference>
<dbReference type="PROSITE" id="PS50850">
    <property type="entry name" value="MFS"/>
    <property type="match status" value="1"/>
</dbReference>
<evidence type="ECO:0000313" key="8">
    <source>
        <dbReference type="EMBL" id="TXE11065.1"/>
    </source>
</evidence>
<keyword evidence="5 6" id="KW-0472">Membrane</keyword>
<evidence type="ECO:0000313" key="9">
    <source>
        <dbReference type="Proteomes" id="UP000321935"/>
    </source>
</evidence>
<comment type="caution">
    <text evidence="8">The sequence shown here is derived from an EMBL/GenBank/DDBJ whole genome shotgun (WGS) entry which is preliminary data.</text>
</comment>
<feature type="transmembrane region" description="Helical" evidence="6">
    <location>
        <begin position="175"/>
        <end position="195"/>
    </location>
</feature>
<sequence>MSKSPQRTPWIWIPSLYMTEGIPYIVIIVVSVIMYKKLGVSNSEIGLYTSLLYLPWVIKPIWSPIVDLFGTKRKWFLSMQLVLSLVFIGVGLTTSGSNFFFMTLAFFWMGAFASATNDIASDGMYLIALKPEQQSFFVGLRGTFYRIGMITGQGLIVMVAGYLETTLGDNNKAWSYTMIIVALLMLTMTAINFFSTPKVEEVSTEKTSREASFGKVFSTFFTKKNIGISLAFVLIYRLGESQLVKMASPFLLDIKEKGGLGLSTSEVGFMYGTIGVIALLLGGILGGIAISRHGLGKWMIPMALSLNLPNLLYIALAYFQPDNIFFAGTVVVIEQFGYGFGFAAYMIFLIYLAEGLFKTSHYALATGFMALGMMLPGMLSGYIQEWLGYTGFFIWVGIAMIPALAIAANVNYPREFGKKLE</sequence>
<dbReference type="RefSeq" id="WP_146918114.1">
    <property type="nucleotide sequence ID" value="NZ_VORW01000007.1"/>
</dbReference>
<dbReference type="GO" id="GO:0016020">
    <property type="term" value="C:membrane"/>
    <property type="evidence" value="ECO:0007669"/>
    <property type="project" value="UniProtKB-SubCell"/>
</dbReference>
<evidence type="ECO:0000256" key="2">
    <source>
        <dbReference type="ARBA" id="ARBA00022448"/>
    </source>
</evidence>